<dbReference type="GeneID" id="113870467"/>
<dbReference type="KEGG" id="aprc:113870467"/>
<dbReference type="InterPro" id="IPR002110">
    <property type="entry name" value="Ankyrin_rpt"/>
</dbReference>
<dbReference type="SUPFAM" id="SSF48403">
    <property type="entry name" value="Ankyrin repeat"/>
    <property type="match status" value="1"/>
</dbReference>
<dbReference type="GO" id="GO:0005886">
    <property type="term" value="C:plasma membrane"/>
    <property type="evidence" value="ECO:0007669"/>
    <property type="project" value="UniProtKB-SubCell"/>
</dbReference>
<proteinExistence type="predicted"/>
<evidence type="ECO:0000313" key="4">
    <source>
        <dbReference type="RefSeq" id="XP_027362857.1"/>
    </source>
</evidence>
<dbReference type="InterPro" id="IPR036770">
    <property type="entry name" value="Ankyrin_rpt-contain_sf"/>
</dbReference>
<dbReference type="Gene3D" id="1.25.40.20">
    <property type="entry name" value="Ankyrin repeat-containing domain"/>
    <property type="match status" value="1"/>
</dbReference>
<dbReference type="PROSITE" id="PS50088">
    <property type="entry name" value="ANK_REPEAT"/>
    <property type="match status" value="1"/>
</dbReference>
<reference evidence="4" key="2">
    <citation type="submission" date="2025-08" db="UniProtKB">
        <authorList>
            <consortium name="RefSeq"/>
        </authorList>
    </citation>
    <scope>IDENTIFICATION</scope>
    <source>
        <tissue evidence="4">Young leaves</tissue>
    </source>
</reference>
<dbReference type="RefSeq" id="XP_027362857.1">
    <property type="nucleotide sequence ID" value="XM_027507056.1"/>
</dbReference>
<evidence type="ECO:0000256" key="1">
    <source>
        <dbReference type="ARBA" id="ARBA00004413"/>
    </source>
</evidence>
<dbReference type="OrthoDB" id="1410943at2759"/>
<protein>
    <submittedName>
        <fullName evidence="4">Uncharacterized protein LOC113870467</fullName>
    </submittedName>
</protein>
<dbReference type="PANTHER" id="PTHR24121">
    <property type="entry name" value="NO MECHANORECEPTOR POTENTIAL C, ISOFORM D-RELATED"/>
    <property type="match status" value="1"/>
</dbReference>
<feature type="repeat" description="ANK" evidence="2">
    <location>
        <begin position="159"/>
        <end position="183"/>
    </location>
</feature>
<keyword evidence="3" id="KW-1185">Reference proteome</keyword>
<evidence type="ECO:0000256" key="2">
    <source>
        <dbReference type="PROSITE-ProRule" id="PRU00023"/>
    </source>
</evidence>
<dbReference type="SMART" id="SM00248">
    <property type="entry name" value="ANK"/>
    <property type="match status" value="3"/>
</dbReference>
<accession>A0A8B8M556</accession>
<dbReference type="Pfam" id="PF14223">
    <property type="entry name" value="Retrotran_gag_2"/>
    <property type="match status" value="1"/>
</dbReference>
<dbReference type="Pfam" id="PF12796">
    <property type="entry name" value="Ank_2"/>
    <property type="match status" value="1"/>
</dbReference>
<organism evidence="3 4">
    <name type="scientific">Abrus precatorius</name>
    <name type="common">Indian licorice</name>
    <name type="synonym">Glycine abrus</name>
    <dbReference type="NCBI Taxonomy" id="3816"/>
    <lineage>
        <taxon>Eukaryota</taxon>
        <taxon>Viridiplantae</taxon>
        <taxon>Streptophyta</taxon>
        <taxon>Embryophyta</taxon>
        <taxon>Tracheophyta</taxon>
        <taxon>Spermatophyta</taxon>
        <taxon>Magnoliopsida</taxon>
        <taxon>eudicotyledons</taxon>
        <taxon>Gunneridae</taxon>
        <taxon>Pentapetalae</taxon>
        <taxon>rosids</taxon>
        <taxon>fabids</taxon>
        <taxon>Fabales</taxon>
        <taxon>Fabaceae</taxon>
        <taxon>Papilionoideae</taxon>
        <taxon>50 kb inversion clade</taxon>
        <taxon>NPAAA clade</taxon>
        <taxon>indigoferoid/millettioid clade</taxon>
        <taxon>Abreae</taxon>
        <taxon>Abrus</taxon>
    </lineage>
</organism>
<comment type="subcellular location">
    <subcellularLocation>
        <location evidence="1">Cell membrane</location>
        <topology evidence="1">Peripheral membrane protein</topology>
        <orientation evidence="1">Cytoplasmic side</orientation>
    </subcellularLocation>
</comment>
<keyword evidence="2" id="KW-0040">ANK repeat</keyword>
<sequence length="356" mass="39716">MAAAKSSAASGVVHEPLTKENYHNWSALVRNYLLGAGLWSVVNLCPENGGKIKREIWKKKDAKALHIIQLACGSEVLSHIRDVHTAKEAWNTLSVLYGSKLKADLIDVENAYADRFVVYTAGEGGCTLHKYVEYDMWHEAKSLLNRNKNTMLIFSTSASERTALHVAVIAGHERIVNNLVNRGKKKLAEMRDKDGYTALALAAELTRNTEIARIMVEMKGGGGEKLLTMMTRKDEIPVLLAASKGHKKMTRYLFRKTPLHALLPLNANQARLDVGPLYALADMPSVFPSGCEYGLVKRLVYKFLILETIEVEPQDLNGKTIRIVLSAAHDTSFLGRILIWVQLLFQNYILRHIPGT</sequence>
<reference evidence="3" key="1">
    <citation type="journal article" date="2019" name="Toxins">
        <title>Detection of Abrin-Like and Prepropulchellin-Like Toxin Genes and Transcripts Using Whole Genome Sequencing and Full-Length Transcript Sequencing of Abrus precatorius.</title>
        <authorList>
            <person name="Hovde B.T."/>
            <person name="Daligault H.E."/>
            <person name="Hanschen E.R."/>
            <person name="Kunde Y.A."/>
            <person name="Johnson M.B."/>
            <person name="Starkenburg S.R."/>
            <person name="Johnson S.L."/>
        </authorList>
    </citation>
    <scope>NUCLEOTIDE SEQUENCE [LARGE SCALE GENOMIC DNA]</scope>
</reference>
<dbReference type="PANTHER" id="PTHR24121:SF21">
    <property type="entry name" value="ANKYRIN REPEAT FAMILY PROTEIN"/>
    <property type="match status" value="1"/>
</dbReference>
<dbReference type="Proteomes" id="UP000694853">
    <property type="component" value="Unplaced"/>
</dbReference>
<dbReference type="AlphaFoldDB" id="A0A8B8M556"/>
<name>A0A8B8M556_ABRPR</name>
<gene>
    <name evidence="4" type="primary">LOC113870467</name>
</gene>
<evidence type="ECO:0000313" key="3">
    <source>
        <dbReference type="Proteomes" id="UP000694853"/>
    </source>
</evidence>
<dbReference type="PROSITE" id="PS50297">
    <property type="entry name" value="ANK_REP_REGION"/>
    <property type="match status" value="1"/>
</dbReference>